<dbReference type="SMART" id="SM00257">
    <property type="entry name" value="LysM"/>
    <property type="match status" value="2"/>
</dbReference>
<dbReference type="CDD" id="cd00118">
    <property type="entry name" value="LysM"/>
    <property type="match status" value="2"/>
</dbReference>
<reference evidence="3" key="1">
    <citation type="journal article" date="2019" name="Int. J. Syst. Evol. Microbiol.">
        <title>The Global Catalogue of Microorganisms (GCM) 10K type strain sequencing project: providing services to taxonomists for standard genome sequencing and annotation.</title>
        <authorList>
            <consortium name="The Broad Institute Genomics Platform"/>
            <consortium name="The Broad Institute Genome Sequencing Center for Infectious Disease"/>
            <person name="Wu L."/>
            <person name="Ma J."/>
        </authorList>
    </citation>
    <scope>NUCLEOTIDE SEQUENCE [LARGE SCALE GENOMIC DNA]</scope>
    <source>
        <strain evidence="3">CCM 7282</strain>
    </source>
</reference>
<dbReference type="EMBL" id="BMCJ01000007">
    <property type="protein sequence ID" value="GGD00397.1"/>
    <property type="molecule type" value="Genomic_DNA"/>
</dbReference>
<dbReference type="Proteomes" id="UP000619534">
    <property type="component" value="Unassembled WGS sequence"/>
</dbReference>
<dbReference type="InterPro" id="IPR018392">
    <property type="entry name" value="LysM"/>
</dbReference>
<accession>A0ABQ1PP07</accession>
<evidence type="ECO:0000313" key="2">
    <source>
        <dbReference type="EMBL" id="GGD00397.1"/>
    </source>
</evidence>
<feature type="domain" description="LysM" evidence="1">
    <location>
        <begin position="90"/>
        <end position="134"/>
    </location>
</feature>
<sequence>MYQYYYPAFPPHPVPCHMNQHELPSAPCCSHRKKYFYFIQPGDSIYNIAHFFNVPIEKLMAENPGVHPFFLMPGQVISIPLEAPDEDCPQIYTIKPGDTFYTIAMEHNLSVKDLMTANPDINPNALLIDQEICLPLSESRFTRLWRLMTGIGN</sequence>
<dbReference type="PROSITE" id="PS51782">
    <property type="entry name" value="LYSM"/>
    <property type="match status" value="2"/>
</dbReference>
<feature type="domain" description="LysM" evidence="1">
    <location>
        <begin position="35"/>
        <end position="79"/>
    </location>
</feature>
<name>A0ABQ1PP07_9BACI</name>
<evidence type="ECO:0000259" key="1">
    <source>
        <dbReference type="PROSITE" id="PS51782"/>
    </source>
</evidence>
<comment type="caution">
    <text evidence="2">The sequence shown here is derived from an EMBL/GenBank/DDBJ whole genome shotgun (WGS) entry which is preliminary data.</text>
</comment>
<protein>
    <recommendedName>
        <fullName evidence="1">LysM domain-containing protein</fullName>
    </recommendedName>
</protein>
<dbReference type="Gene3D" id="3.10.350.10">
    <property type="entry name" value="LysM domain"/>
    <property type="match status" value="2"/>
</dbReference>
<dbReference type="Pfam" id="PF01476">
    <property type="entry name" value="LysM"/>
    <property type="match status" value="2"/>
</dbReference>
<organism evidence="2 3">
    <name type="scientific">Thalassobacillus devorans</name>
    <dbReference type="NCBI Taxonomy" id="279813"/>
    <lineage>
        <taxon>Bacteria</taxon>
        <taxon>Bacillati</taxon>
        <taxon>Bacillota</taxon>
        <taxon>Bacilli</taxon>
        <taxon>Bacillales</taxon>
        <taxon>Bacillaceae</taxon>
        <taxon>Thalassobacillus</taxon>
    </lineage>
</organism>
<dbReference type="SUPFAM" id="SSF54106">
    <property type="entry name" value="LysM domain"/>
    <property type="match status" value="2"/>
</dbReference>
<dbReference type="InterPro" id="IPR036779">
    <property type="entry name" value="LysM_dom_sf"/>
</dbReference>
<dbReference type="PANTHER" id="PTHR33734:SF22">
    <property type="entry name" value="MEMBRANE-BOUND LYTIC MUREIN TRANSGLYCOSYLASE D"/>
    <property type="match status" value="1"/>
</dbReference>
<proteinExistence type="predicted"/>
<dbReference type="RefSeq" id="WP_062438694.1">
    <property type="nucleotide sequence ID" value="NZ_BMCJ01000007.1"/>
</dbReference>
<evidence type="ECO:0000313" key="3">
    <source>
        <dbReference type="Proteomes" id="UP000619534"/>
    </source>
</evidence>
<gene>
    <name evidence="2" type="ORF">GCM10007216_33930</name>
</gene>
<dbReference type="PANTHER" id="PTHR33734">
    <property type="entry name" value="LYSM DOMAIN-CONTAINING GPI-ANCHORED PROTEIN 2"/>
    <property type="match status" value="1"/>
</dbReference>
<keyword evidence="3" id="KW-1185">Reference proteome</keyword>